<evidence type="ECO:0000259" key="2">
    <source>
        <dbReference type="PROSITE" id="PS50213"/>
    </source>
</evidence>
<reference evidence="3 4" key="1">
    <citation type="submission" date="2021-12" db="EMBL/GenBank/DDBJ databases">
        <title>Genome sequencing of bacteria with rrn-lacking chromosome and rrn-plasmid.</title>
        <authorList>
            <person name="Anda M."/>
            <person name="Iwasaki W."/>
        </authorList>
    </citation>
    <scope>NUCLEOTIDE SEQUENCE [LARGE SCALE GENOMIC DNA]</scope>
    <source>
        <strain evidence="3 4">NBRC 15940</strain>
    </source>
</reference>
<feature type="signal peptide" evidence="1">
    <location>
        <begin position="1"/>
        <end position="24"/>
    </location>
</feature>
<dbReference type="EMBL" id="BQKE01000001">
    <property type="protein sequence ID" value="GJM60909.1"/>
    <property type="molecule type" value="Genomic_DNA"/>
</dbReference>
<keyword evidence="4" id="KW-1185">Reference proteome</keyword>
<feature type="chain" id="PRO_5042889079" description="FAS1 domain-containing protein" evidence="1">
    <location>
        <begin position="25"/>
        <end position="590"/>
    </location>
</feature>
<dbReference type="Pfam" id="PF02469">
    <property type="entry name" value="Fasciclin"/>
    <property type="match status" value="4"/>
</dbReference>
<feature type="domain" description="FAS1" evidence="2">
    <location>
        <begin position="175"/>
        <end position="309"/>
    </location>
</feature>
<dbReference type="InterPro" id="IPR000782">
    <property type="entry name" value="FAS1_domain"/>
</dbReference>
<evidence type="ECO:0000313" key="4">
    <source>
        <dbReference type="Proteomes" id="UP001310022"/>
    </source>
</evidence>
<keyword evidence="1" id="KW-0732">Signal</keyword>
<dbReference type="PROSITE" id="PS50213">
    <property type="entry name" value="FAS1"/>
    <property type="match status" value="4"/>
</dbReference>
<sequence>MALKTFNFKLLMLLSIFIVFTACSDDDDGMVDPTPPIEENSILDIISGEDDLSTLVTVASGFPDVVDALNNPDAELTLFAPTNDAFTDFLELYPNLTNDQIEEILTFHVLASIEMAADLSDGQTLATLQGENLIVSIDGASVMINDANVTEVDLEAVNGVIHKIDMVLVPSTVPTQTIAEIAVGNEDFSLLVEAVTRFDDLTAAISSRESQLTVFAPTNDAFQALLDSNDDWNSLDDISDELLKDVLEFHVAAEVIASTDLSEGQEITMLNGAVATITLENGHMIEDANIAAADIFAVNGVVHVIDMVILPPQPMSIAEIAVEDENFSILVEAVSKFPDLLTAISDESSMLTVFAPTNAAFADLLASNPEWNTLDDIDEATLEAVLEYHILTSEVFSSALSNSRAETLNGKYIDINIDNGVMINDAMVTTADVDATNGVIHVIDKVLIPLNNIVEEAVAVDDLSTLVAAVTKFPDIVSALSDESAQLTVFAPTNDAFQALLDSNDDWNSLDDIDEATLLAVLQYHVAAAKVTSDMLEETTYTMLDGNDISVSLADGVTINGNSDVVIPDVAVSNGVVHVIDQVLLPPASN</sequence>
<dbReference type="Proteomes" id="UP001310022">
    <property type="component" value="Unassembled WGS sequence"/>
</dbReference>
<dbReference type="PANTHER" id="PTHR10900:SF77">
    <property type="entry name" value="FI19380P1"/>
    <property type="match status" value="1"/>
</dbReference>
<dbReference type="InterPro" id="IPR036378">
    <property type="entry name" value="FAS1_dom_sf"/>
</dbReference>
<dbReference type="InterPro" id="IPR050904">
    <property type="entry name" value="Adhesion/Biosynth-related"/>
</dbReference>
<dbReference type="SUPFAM" id="SSF82153">
    <property type="entry name" value="FAS1 domain"/>
    <property type="match status" value="4"/>
</dbReference>
<feature type="domain" description="FAS1" evidence="2">
    <location>
        <begin position="39"/>
        <end position="168"/>
    </location>
</feature>
<dbReference type="PROSITE" id="PS51257">
    <property type="entry name" value="PROKAR_LIPOPROTEIN"/>
    <property type="match status" value="1"/>
</dbReference>
<proteinExistence type="predicted"/>
<dbReference type="PANTHER" id="PTHR10900">
    <property type="entry name" value="PERIOSTIN-RELATED"/>
    <property type="match status" value="1"/>
</dbReference>
<comment type="caution">
    <text evidence="3">The sequence shown here is derived from an EMBL/GenBank/DDBJ whole genome shotgun (WGS) entry which is preliminary data.</text>
</comment>
<name>A0AAN5AJE4_9BACT</name>
<dbReference type="AlphaFoldDB" id="A0AAN5AJE4"/>
<dbReference type="Gene3D" id="2.30.180.10">
    <property type="entry name" value="FAS1 domain"/>
    <property type="match status" value="4"/>
</dbReference>
<evidence type="ECO:0000256" key="1">
    <source>
        <dbReference type="SAM" id="SignalP"/>
    </source>
</evidence>
<dbReference type="FunFam" id="2.30.180.10:FF:000032">
    <property type="entry name" value="Fasciclin domain-containing protein, putative"/>
    <property type="match status" value="4"/>
</dbReference>
<gene>
    <name evidence="3" type="ORF">PEDI_14610</name>
</gene>
<protein>
    <recommendedName>
        <fullName evidence="2">FAS1 domain-containing protein</fullName>
    </recommendedName>
</protein>
<accession>A0AAN5AJE4</accession>
<feature type="domain" description="FAS1" evidence="2">
    <location>
        <begin position="450"/>
        <end position="584"/>
    </location>
</feature>
<dbReference type="SMART" id="SM00554">
    <property type="entry name" value="FAS1"/>
    <property type="match status" value="4"/>
</dbReference>
<dbReference type="GO" id="GO:0005615">
    <property type="term" value="C:extracellular space"/>
    <property type="evidence" value="ECO:0007669"/>
    <property type="project" value="TreeGrafter"/>
</dbReference>
<feature type="domain" description="FAS1" evidence="2">
    <location>
        <begin position="314"/>
        <end position="447"/>
    </location>
</feature>
<organism evidence="3 4">
    <name type="scientific">Persicobacter diffluens</name>
    <dbReference type="NCBI Taxonomy" id="981"/>
    <lineage>
        <taxon>Bacteria</taxon>
        <taxon>Pseudomonadati</taxon>
        <taxon>Bacteroidota</taxon>
        <taxon>Cytophagia</taxon>
        <taxon>Cytophagales</taxon>
        <taxon>Persicobacteraceae</taxon>
        <taxon>Persicobacter</taxon>
    </lineage>
</organism>
<evidence type="ECO:0000313" key="3">
    <source>
        <dbReference type="EMBL" id="GJM60909.1"/>
    </source>
</evidence>